<reference evidence="1 2" key="1">
    <citation type="submission" date="2020-04" db="EMBL/GenBank/DDBJ databases">
        <authorList>
            <person name="De Canck E."/>
        </authorList>
    </citation>
    <scope>NUCLEOTIDE SEQUENCE [LARGE SCALE GENOMIC DNA]</scope>
    <source>
        <strain evidence="1 2">LMG 29542</strain>
    </source>
</reference>
<proteinExistence type="predicted"/>
<dbReference type="RefSeq" id="WP_246356386.1">
    <property type="nucleotide sequence ID" value="NZ_CADIKH010000257.1"/>
</dbReference>
<evidence type="ECO:0000313" key="1">
    <source>
        <dbReference type="EMBL" id="CAB3775095.1"/>
    </source>
</evidence>
<name>A0A6J5FCZ1_9BURK</name>
<gene>
    <name evidence="1" type="ORF">LMG29542_08477</name>
</gene>
<evidence type="ECO:0000313" key="2">
    <source>
        <dbReference type="Proteomes" id="UP000494363"/>
    </source>
</evidence>
<dbReference type="Proteomes" id="UP000494363">
    <property type="component" value="Unassembled WGS sequence"/>
</dbReference>
<dbReference type="EMBL" id="CADIKH010000257">
    <property type="protein sequence ID" value="CAB3775095.1"/>
    <property type="molecule type" value="Genomic_DNA"/>
</dbReference>
<sequence length="71" mass="7996">MYGTPSGGKRPIPAIVRGEIDQVAVLVHEKIPFFMAPHEEHQRLLDWCGGSFDPAAFDLQGVNDRLFEIKF</sequence>
<protein>
    <submittedName>
        <fullName evidence="1">Uncharacterized protein</fullName>
    </submittedName>
</protein>
<organism evidence="1 2">
    <name type="scientific">Paraburkholderia humisilvae</name>
    <dbReference type="NCBI Taxonomy" id="627669"/>
    <lineage>
        <taxon>Bacteria</taxon>
        <taxon>Pseudomonadati</taxon>
        <taxon>Pseudomonadota</taxon>
        <taxon>Betaproteobacteria</taxon>
        <taxon>Burkholderiales</taxon>
        <taxon>Burkholderiaceae</taxon>
        <taxon>Paraburkholderia</taxon>
    </lineage>
</organism>
<dbReference type="AlphaFoldDB" id="A0A6J5FCZ1"/>
<accession>A0A6J5FCZ1</accession>
<keyword evidence="2" id="KW-1185">Reference proteome</keyword>